<dbReference type="PANTHER" id="PTHR45674:SF4">
    <property type="entry name" value="DNA LIGASE 1"/>
    <property type="match status" value="1"/>
</dbReference>
<dbReference type="InterPro" id="IPR050191">
    <property type="entry name" value="ATP-dep_DNA_ligase"/>
</dbReference>
<dbReference type="GO" id="GO:0005524">
    <property type="term" value="F:ATP binding"/>
    <property type="evidence" value="ECO:0007669"/>
    <property type="project" value="InterPro"/>
</dbReference>
<feature type="domain" description="ATP-dependent DNA ligase family profile" evidence="3">
    <location>
        <begin position="16"/>
        <end position="137"/>
    </location>
</feature>
<reference evidence="5" key="1">
    <citation type="submission" date="2016-01" db="EMBL/GenBank/DDBJ databases">
        <title>Draft genome of Chromobacterium sp. F49.</title>
        <authorList>
            <person name="Hong K.W."/>
        </authorList>
    </citation>
    <scope>NUCLEOTIDE SEQUENCE [LARGE SCALE GENOMIC DNA]</scope>
    <source>
        <strain evidence="5">P7IIIA</strain>
    </source>
</reference>
<organism evidence="4 5">
    <name type="scientific">Fictibacillus phosphorivorans</name>
    <dbReference type="NCBI Taxonomy" id="1221500"/>
    <lineage>
        <taxon>Bacteria</taxon>
        <taxon>Bacillati</taxon>
        <taxon>Bacillota</taxon>
        <taxon>Bacilli</taxon>
        <taxon>Bacillales</taxon>
        <taxon>Fictibacillaceae</taxon>
        <taxon>Fictibacillus</taxon>
    </lineage>
</organism>
<evidence type="ECO:0000256" key="1">
    <source>
        <dbReference type="ARBA" id="ARBA00007572"/>
    </source>
</evidence>
<dbReference type="GO" id="GO:0006281">
    <property type="term" value="P:DNA repair"/>
    <property type="evidence" value="ECO:0007669"/>
    <property type="project" value="InterPro"/>
</dbReference>
<dbReference type="GO" id="GO:0003910">
    <property type="term" value="F:DNA ligase (ATP) activity"/>
    <property type="evidence" value="ECO:0007669"/>
    <property type="project" value="InterPro"/>
</dbReference>
<keyword evidence="2" id="KW-0436">Ligase</keyword>
<dbReference type="AlphaFoldDB" id="A0A163QZV7"/>
<comment type="similarity">
    <text evidence="1">Belongs to the ATP-dependent DNA ligase family.</text>
</comment>
<dbReference type="Proteomes" id="UP000076567">
    <property type="component" value="Unassembled WGS sequence"/>
</dbReference>
<keyword evidence="5" id="KW-1185">Reference proteome</keyword>
<dbReference type="PROSITE" id="PS00697">
    <property type="entry name" value="DNA_LIGASE_A1"/>
    <property type="match status" value="1"/>
</dbReference>
<sequence length="143" mass="16354">MTFVSPMLLGRVDHPFNDENYIAELKLDGIRGLYSSLGDRPRLFTRHQNDITAKYSELVTLDLPPGIVLDGELVVCDDEGKPDFEACMQRFSSRRSTRLKHTSFCVFDVLYYDHQSVIKLPITERKALLEALSKTPNSFRRSA</sequence>
<evidence type="ECO:0000313" key="5">
    <source>
        <dbReference type="Proteomes" id="UP000076567"/>
    </source>
</evidence>
<dbReference type="Gene3D" id="3.30.1490.70">
    <property type="match status" value="1"/>
</dbReference>
<dbReference type="EMBL" id="LRFC01000023">
    <property type="protein sequence ID" value="KZE65985.1"/>
    <property type="molecule type" value="Genomic_DNA"/>
</dbReference>
<comment type="caution">
    <text evidence="4">The sequence shown here is derived from an EMBL/GenBank/DDBJ whole genome shotgun (WGS) entry which is preliminary data.</text>
</comment>
<evidence type="ECO:0000313" key="4">
    <source>
        <dbReference type="EMBL" id="KZE65985.1"/>
    </source>
</evidence>
<protein>
    <recommendedName>
        <fullName evidence="3">ATP-dependent DNA ligase family profile domain-containing protein</fullName>
    </recommendedName>
</protein>
<evidence type="ECO:0000259" key="3">
    <source>
        <dbReference type="Pfam" id="PF01068"/>
    </source>
</evidence>
<dbReference type="GO" id="GO:0006310">
    <property type="term" value="P:DNA recombination"/>
    <property type="evidence" value="ECO:0007669"/>
    <property type="project" value="InterPro"/>
</dbReference>
<accession>A0A163QZV7</accession>
<gene>
    <name evidence="4" type="ORF">AWM68_06290</name>
</gene>
<proteinExistence type="inferred from homology"/>
<dbReference type="PANTHER" id="PTHR45674">
    <property type="entry name" value="DNA LIGASE 1/3 FAMILY MEMBER"/>
    <property type="match status" value="1"/>
</dbReference>
<dbReference type="SUPFAM" id="SSF56091">
    <property type="entry name" value="DNA ligase/mRNA capping enzyme, catalytic domain"/>
    <property type="match status" value="1"/>
</dbReference>
<dbReference type="InterPro" id="IPR016059">
    <property type="entry name" value="DNA_ligase_ATP-dep_CS"/>
</dbReference>
<evidence type="ECO:0000256" key="2">
    <source>
        <dbReference type="ARBA" id="ARBA00022598"/>
    </source>
</evidence>
<dbReference type="Gene3D" id="3.30.470.30">
    <property type="entry name" value="DNA ligase/mRNA capping enzyme"/>
    <property type="match status" value="1"/>
</dbReference>
<name>A0A163QZV7_9BACL</name>
<dbReference type="Pfam" id="PF01068">
    <property type="entry name" value="DNA_ligase_A_M"/>
    <property type="match status" value="1"/>
</dbReference>
<dbReference type="InterPro" id="IPR012310">
    <property type="entry name" value="DNA_ligase_ATP-dep_cent"/>
</dbReference>